<dbReference type="RefSeq" id="WP_078709815.1">
    <property type="nucleotide sequence ID" value="NZ_FUXL01000016.1"/>
</dbReference>
<proteinExistence type="inferred from homology"/>
<dbReference type="AlphaFoldDB" id="A0A1T4SYN0"/>
<comment type="similarity">
    <text evidence="1">Belongs to the SdhE FAD assembly factor family.</text>
</comment>
<dbReference type="Gene3D" id="1.10.150.250">
    <property type="entry name" value="Flavinator of succinate dehydrogenase"/>
    <property type="match status" value="1"/>
</dbReference>
<dbReference type="GO" id="GO:0006099">
    <property type="term" value="P:tricarboxylic acid cycle"/>
    <property type="evidence" value="ECO:0007669"/>
    <property type="project" value="TreeGrafter"/>
</dbReference>
<dbReference type="SUPFAM" id="SSF109910">
    <property type="entry name" value="YgfY-like"/>
    <property type="match status" value="1"/>
</dbReference>
<protein>
    <recommendedName>
        <fullName evidence="2">FAD assembly factor SdhE</fullName>
    </recommendedName>
</protein>
<dbReference type="Pfam" id="PF03937">
    <property type="entry name" value="Sdh5"/>
    <property type="match status" value="1"/>
</dbReference>
<keyword evidence="3" id="KW-0143">Chaperone</keyword>
<evidence type="ECO:0000256" key="2">
    <source>
        <dbReference type="ARBA" id="ARBA00019418"/>
    </source>
</evidence>
<accession>A0A1T4SYN0</accession>
<dbReference type="STRING" id="1365950.SAMN05428963_1165"/>
<dbReference type="PANTHER" id="PTHR12469:SF2">
    <property type="entry name" value="SUCCINATE DEHYDROGENASE ASSEMBLY FACTOR 2, MITOCHONDRIAL"/>
    <property type="match status" value="1"/>
</dbReference>
<evidence type="ECO:0000256" key="1">
    <source>
        <dbReference type="ARBA" id="ARBA00008571"/>
    </source>
</evidence>
<dbReference type="PANTHER" id="PTHR12469">
    <property type="entry name" value="PROTEIN EMI5 HOMOLOG, MITOCHONDRIAL"/>
    <property type="match status" value="1"/>
</dbReference>
<sequence length="98" mass="11357">MTGTERSSGNLDIRRRKALFRSWHRGTREMDLVLGRFADAELEVLSDDELTQYEELMEHPDVTLFSWLAQDAPAPKEVETPVFKRIKAFYATGRAVER</sequence>
<reference evidence="5" key="1">
    <citation type="submission" date="2017-02" db="EMBL/GenBank/DDBJ databases">
        <authorList>
            <person name="Varghese N."/>
            <person name="Submissions S."/>
        </authorList>
    </citation>
    <scope>NUCLEOTIDE SEQUENCE [LARGE SCALE GENOMIC DNA]</scope>
    <source>
        <strain evidence="5">USBA 369</strain>
    </source>
</reference>
<dbReference type="EMBL" id="FUXL01000016">
    <property type="protein sequence ID" value="SKA33364.1"/>
    <property type="molecule type" value="Genomic_DNA"/>
</dbReference>
<dbReference type="Proteomes" id="UP000190135">
    <property type="component" value="Unassembled WGS sequence"/>
</dbReference>
<evidence type="ECO:0000313" key="4">
    <source>
        <dbReference type="EMBL" id="SKA33364.1"/>
    </source>
</evidence>
<evidence type="ECO:0000313" key="5">
    <source>
        <dbReference type="Proteomes" id="UP000190135"/>
    </source>
</evidence>
<dbReference type="InterPro" id="IPR036714">
    <property type="entry name" value="SDH_sf"/>
</dbReference>
<name>A0A1T4SYN0_9HYPH</name>
<organism evidence="4 5">
    <name type="scientific">Consotaella salsifontis</name>
    <dbReference type="NCBI Taxonomy" id="1365950"/>
    <lineage>
        <taxon>Bacteria</taxon>
        <taxon>Pseudomonadati</taxon>
        <taxon>Pseudomonadota</taxon>
        <taxon>Alphaproteobacteria</taxon>
        <taxon>Hyphomicrobiales</taxon>
        <taxon>Aurantimonadaceae</taxon>
        <taxon>Consotaella</taxon>
    </lineage>
</organism>
<keyword evidence="5" id="KW-1185">Reference proteome</keyword>
<dbReference type="OrthoDB" id="9807264at2"/>
<dbReference type="InterPro" id="IPR005631">
    <property type="entry name" value="SDH"/>
</dbReference>
<gene>
    <name evidence="4" type="ORF">SAMN05428963_1165</name>
</gene>
<evidence type="ECO:0000256" key="3">
    <source>
        <dbReference type="ARBA" id="ARBA00023186"/>
    </source>
</evidence>